<sequence>MKVETSWTEDPKTLVQIIRNNGGEARFVGGCVRDQLLGRKISDIDLATTLKPEETIRALKTNGLVTIPTGLKHGTLTVLINSRPIEITTLRQDLHCDGRHATVSFTDNWKNDAQRRDFTFNAMYMDIEGNIHDYFSGLEDLRNRRLKFVGEPHQRIKEDYLRILRAFRFQASICETPLSEEILHACTKHRKNISSLSGERIQGEMFKLLSYTDFLSTVFTMQEAKIIDEVLSAKVSFSRLDCEKSRLIQDHIAALALLIRNTESRYNLEWLYSRWKISKKVYQAISILLEEKEMHCPKKTLAKLGNELTRKLIKILHTENKLTSMQHNDFMSVINNSETPIFPIMGRDLIPLGYTGPEIGKKLKQLEYLWRESSCTLSKDALLLMAIKKQAN</sequence>
<dbReference type="PANTHER" id="PTHR46173">
    <property type="entry name" value="CCA TRNA NUCLEOTIDYLTRANSFERASE 1, MITOCHONDRIAL"/>
    <property type="match status" value="1"/>
</dbReference>
<accession>A0A6P1GAE5</accession>
<dbReference type="CDD" id="cd05398">
    <property type="entry name" value="NT_ClassII-CCAase"/>
    <property type="match status" value="1"/>
</dbReference>
<evidence type="ECO:0000256" key="1">
    <source>
        <dbReference type="ARBA" id="ARBA00001946"/>
    </source>
</evidence>
<reference evidence="11 12" key="2">
    <citation type="journal article" date="2020" name="MBio">
        <title>Isolation and Molecular Analysis of a Novel Neorickettsia Species That Causes Potomac Horse Fever.</title>
        <authorList>
            <person name="Teymournejad O."/>
            <person name="Lin M."/>
            <person name="Bekebrede H."/>
            <person name="Kamr A."/>
            <person name="Toribio R.E."/>
            <person name="Arroyo L.G."/>
            <person name="Baird J.D."/>
            <person name="Rikihisa Y."/>
        </authorList>
    </citation>
    <scope>NUCLEOTIDE SEQUENCE [LARGE SCALE GENOMIC DNA]</scope>
    <source>
        <strain evidence="11 12">Fin17</strain>
    </source>
</reference>
<dbReference type="InterPro" id="IPR032828">
    <property type="entry name" value="PolyA_RNA-bd"/>
</dbReference>
<keyword evidence="8" id="KW-0694">RNA-binding</keyword>
<dbReference type="Gene3D" id="3.30.460.10">
    <property type="entry name" value="Beta Polymerase, domain 2"/>
    <property type="match status" value="1"/>
</dbReference>
<organism evidence="11 12">
    <name type="scientific">Neorickettsia findlayensis</name>
    <dbReference type="NCBI Taxonomy" id="2686014"/>
    <lineage>
        <taxon>Bacteria</taxon>
        <taxon>Pseudomonadati</taxon>
        <taxon>Pseudomonadota</taxon>
        <taxon>Alphaproteobacteria</taxon>
        <taxon>Rickettsiales</taxon>
        <taxon>Anaplasmataceae</taxon>
        <taxon>Neorickettsia</taxon>
    </lineage>
</organism>
<keyword evidence="4" id="KW-0548">Nucleotidyltransferase</keyword>
<dbReference type="SUPFAM" id="SSF81891">
    <property type="entry name" value="Poly A polymerase C-terminal region-like"/>
    <property type="match status" value="1"/>
</dbReference>
<dbReference type="RefSeq" id="WP_160095615.1">
    <property type="nucleotide sequence ID" value="NZ_CP047224.1"/>
</dbReference>
<dbReference type="InterPro" id="IPR050264">
    <property type="entry name" value="Bact_CCA-adding_enz_type3_sf"/>
</dbReference>
<evidence type="ECO:0000313" key="11">
    <source>
        <dbReference type="EMBL" id="QHD65325.1"/>
    </source>
</evidence>
<dbReference type="InterPro" id="IPR043519">
    <property type="entry name" value="NT_sf"/>
</dbReference>
<dbReference type="InterPro" id="IPR002646">
    <property type="entry name" value="PolA_pol_head_dom"/>
</dbReference>
<dbReference type="EMBL" id="CP047224">
    <property type="protein sequence ID" value="QHD65325.1"/>
    <property type="molecule type" value="Genomic_DNA"/>
</dbReference>
<keyword evidence="7" id="KW-0460">Magnesium</keyword>
<comment type="cofactor">
    <cofactor evidence="1">
        <name>Mg(2+)</name>
        <dbReference type="ChEBI" id="CHEBI:18420"/>
    </cofactor>
</comment>
<evidence type="ECO:0000256" key="7">
    <source>
        <dbReference type="ARBA" id="ARBA00022842"/>
    </source>
</evidence>
<dbReference type="GO" id="GO:0008033">
    <property type="term" value="P:tRNA processing"/>
    <property type="evidence" value="ECO:0007669"/>
    <property type="project" value="UniProtKB-KW"/>
</dbReference>
<dbReference type="GO" id="GO:0046872">
    <property type="term" value="F:metal ion binding"/>
    <property type="evidence" value="ECO:0007669"/>
    <property type="project" value="UniProtKB-KW"/>
</dbReference>
<evidence type="ECO:0000256" key="5">
    <source>
        <dbReference type="ARBA" id="ARBA00022723"/>
    </source>
</evidence>
<evidence type="ECO:0000256" key="4">
    <source>
        <dbReference type="ARBA" id="ARBA00022695"/>
    </source>
</evidence>
<dbReference type="GO" id="GO:0000166">
    <property type="term" value="F:nucleotide binding"/>
    <property type="evidence" value="ECO:0007669"/>
    <property type="project" value="UniProtKB-KW"/>
</dbReference>
<keyword evidence="3" id="KW-0819">tRNA processing</keyword>
<evidence type="ECO:0000313" key="12">
    <source>
        <dbReference type="Proteomes" id="UP000464912"/>
    </source>
</evidence>
<dbReference type="GO" id="GO:0016779">
    <property type="term" value="F:nucleotidyltransferase activity"/>
    <property type="evidence" value="ECO:0007669"/>
    <property type="project" value="UniProtKB-KW"/>
</dbReference>
<evidence type="ECO:0000256" key="2">
    <source>
        <dbReference type="ARBA" id="ARBA00022679"/>
    </source>
</evidence>
<evidence type="ECO:0000256" key="3">
    <source>
        <dbReference type="ARBA" id="ARBA00022694"/>
    </source>
</evidence>
<comment type="similarity">
    <text evidence="8">Belongs to the tRNA nucleotidyltransferase/poly(A) polymerase family.</text>
</comment>
<keyword evidence="5" id="KW-0479">Metal-binding</keyword>
<reference evidence="11 12" key="1">
    <citation type="journal article" date="2020" name="MBio">
        <title>Erratum for Teymournejad et al., 'Isolation and Molecular Analysis of a Novel Neorickettsia Species That Causes Potomac Horse Fever'.</title>
        <authorList>
            <person name="Teymournejad O."/>
            <person name="Lin M."/>
            <person name="Bekebrede H."/>
            <person name="Kamr A."/>
            <person name="Toribio R.E."/>
            <person name="Arroyo L.G."/>
            <person name="Baird J.D."/>
            <person name="Rikihisa Y."/>
        </authorList>
    </citation>
    <scope>NUCLEOTIDE SEQUENCE [LARGE SCALE GENOMIC DNA]</scope>
    <source>
        <strain evidence="11 12">Fin17</strain>
    </source>
</reference>
<dbReference type="PANTHER" id="PTHR46173:SF1">
    <property type="entry name" value="CCA TRNA NUCLEOTIDYLTRANSFERASE 1, MITOCHONDRIAL"/>
    <property type="match status" value="1"/>
</dbReference>
<dbReference type="Pfam" id="PF01743">
    <property type="entry name" value="PolyA_pol"/>
    <property type="match status" value="1"/>
</dbReference>
<dbReference type="Proteomes" id="UP000464912">
    <property type="component" value="Chromosome"/>
</dbReference>
<feature type="domain" description="tRNA nucleotidyltransferase/poly(A) polymerase RNA and SrmB- binding" evidence="10">
    <location>
        <begin position="178"/>
        <end position="231"/>
    </location>
</feature>
<dbReference type="Gene3D" id="1.10.3090.10">
    <property type="entry name" value="cca-adding enzyme, domain 2"/>
    <property type="match status" value="1"/>
</dbReference>
<gene>
    <name evidence="11" type="ORF">GP480_02610</name>
</gene>
<protein>
    <submittedName>
        <fullName evidence="11">CCA tRNA nucleotidyltransferase</fullName>
    </submittedName>
</protein>
<dbReference type="GO" id="GO:0000049">
    <property type="term" value="F:tRNA binding"/>
    <property type="evidence" value="ECO:0007669"/>
    <property type="project" value="TreeGrafter"/>
</dbReference>
<name>A0A6P1GAE5_9RICK</name>
<evidence type="ECO:0000256" key="8">
    <source>
        <dbReference type="RuleBase" id="RU003953"/>
    </source>
</evidence>
<dbReference type="Pfam" id="PF12627">
    <property type="entry name" value="PolyA_pol_RNAbd"/>
    <property type="match status" value="1"/>
</dbReference>
<evidence type="ECO:0000259" key="10">
    <source>
        <dbReference type="Pfam" id="PF12627"/>
    </source>
</evidence>
<dbReference type="KEGG" id="nef:GP480_02610"/>
<evidence type="ECO:0000259" key="9">
    <source>
        <dbReference type="Pfam" id="PF01743"/>
    </source>
</evidence>
<proteinExistence type="inferred from homology"/>
<feature type="domain" description="Poly A polymerase head" evidence="9">
    <location>
        <begin position="25"/>
        <end position="146"/>
    </location>
</feature>
<keyword evidence="2 8" id="KW-0808">Transferase</keyword>
<evidence type="ECO:0000256" key="6">
    <source>
        <dbReference type="ARBA" id="ARBA00022741"/>
    </source>
</evidence>
<keyword evidence="12" id="KW-1185">Reference proteome</keyword>
<dbReference type="AlphaFoldDB" id="A0A6P1GAE5"/>
<dbReference type="SUPFAM" id="SSF81301">
    <property type="entry name" value="Nucleotidyltransferase"/>
    <property type="match status" value="1"/>
</dbReference>
<keyword evidence="6" id="KW-0547">Nucleotide-binding</keyword>